<dbReference type="OrthoDB" id="5518605at2"/>
<evidence type="ECO:0000313" key="2">
    <source>
        <dbReference type="Proteomes" id="UP000321595"/>
    </source>
</evidence>
<dbReference type="KEGG" id="bbae:FRD01_12210"/>
<name>A0A5B8XR17_9DELT</name>
<dbReference type="Proteomes" id="UP000321595">
    <property type="component" value="Chromosome"/>
</dbReference>
<dbReference type="EMBL" id="CP042467">
    <property type="protein sequence ID" value="QED27985.1"/>
    <property type="molecule type" value="Genomic_DNA"/>
</dbReference>
<keyword evidence="2" id="KW-1185">Reference proteome</keyword>
<dbReference type="AlphaFoldDB" id="A0A5B8XR17"/>
<sequence>MRHFHAVHKGLSLVLCDNAAVFEETFAQVDLSEIPHERVGARAMLVPATYIETIRSALYERGFFPRVIGPTEVDAPEEEENE</sequence>
<protein>
    <submittedName>
        <fullName evidence="1">Uncharacterized protein</fullName>
    </submittedName>
</protein>
<evidence type="ECO:0000313" key="1">
    <source>
        <dbReference type="EMBL" id="QED27985.1"/>
    </source>
</evidence>
<accession>A0A5B8XR17</accession>
<organism evidence="1 2">
    <name type="scientific">Microvenator marinus</name>
    <dbReference type="NCBI Taxonomy" id="2600177"/>
    <lineage>
        <taxon>Bacteria</taxon>
        <taxon>Deltaproteobacteria</taxon>
        <taxon>Bradymonadales</taxon>
        <taxon>Microvenatoraceae</taxon>
        <taxon>Microvenator</taxon>
    </lineage>
</organism>
<dbReference type="RefSeq" id="WP_146960011.1">
    <property type="nucleotide sequence ID" value="NZ_CP042467.1"/>
</dbReference>
<reference evidence="1 2" key="1">
    <citation type="submission" date="2019-08" db="EMBL/GenBank/DDBJ databases">
        <authorList>
            <person name="Liang Q."/>
        </authorList>
    </citation>
    <scope>NUCLEOTIDE SEQUENCE [LARGE SCALE GENOMIC DNA]</scope>
    <source>
        <strain evidence="1 2">V1718</strain>
    </source>
</reference>
<gene>
    <name evidence="1" type="ORF">FRD01_12210</name>
</gene>
<proteinExistence type="predicted"/>